<sequence>MCCYKSNYEPYTSQSLDIKRAEDLSSVELLNPLGSLYPHVVALQLQSDDTPWIRAKNSPGYRDPNSWIDVYSTEDYSKPSARRNCDSTAYRFVLRIRRFLTRDEMRRRQRAA</sequence>
<dbReference type="EMBL" id="JAIBSC010000017">
    <property type="protein sequence ID" value="KAH1908801.1"/>
    <property type="molecule type" value="Genomic_DNA"/>
</dbReference>
<dbReference type="Proteomes" id="UP000813423">
    <property type="component" value="Unassembled WGS sequence"/>
</dbReference>
<organism evidence="1 2">
    <name type="scientific">Aspergillus fumigatus</name>
    <name type="common">Neosartorya fumigata</name>
    <dbReference type="NCBI Taxonomy" id="746128"/>
    <lineage>
        <taxon>Eukaryota</taxon>
        <taxon>Fungi</taxon>
        <taxon>Dikarya</taxon>
        <taxon>Ascomycota</taxon>
        <taxon>Pezizomycotina</taxon>
        <taxon>Eurotiomycetes</taxon>
        <taxon>Eurotiomycetidae</taxon>
        <taxon>Eurotiales</taxon>
        <taxon>Aspergillaceae</taxon>
        <taxon>Aspergillus</taxon>
        <taxon>Aspergillus subgen. Fumigati</taxon>
    </lineage>
</organism>
<accession>A0A229Y5E6</accession>
<comment type="caution">
    <text evidence="1">The sequence shown here is derived from an EMBL/GenBank/DDBJ whole genome shotgun (WGS) entry which is preliminary data.</text>
</comment>
<reference evidence="1" key="1">
    <citation type="submission" date="2021-08" db="EMBL/GenBank/DDBJ databases">
        <title>Global Aspergillus fumigatus from environmental and clinical sources.</title>
        <authorList>
            <person name="Barber A."/>
            <person name="Sae-Ong T."/>
        </authorList>
    </citation>
    <scope>NUCLEOTIDE SEQUENCE</scope>
    <source>
        <strain evidence="1">NRZ-2016-071</strain>
    </source>
</reference>
<evidence type="ECO:0000313" key="2">
    <source>
        <dbReference type="Proteomes" id="UP000813423"/>
    </source>
</evidence>
<dbReference type="AlphaFoldDB" id="A0A229Y5E6"/>
<proteinExistence type="predicted"/>
<protein>
    <submittedName>
        <fullName evidence="1">Uncharacterized protein</fullName>
    </submittedName>
</protein>
<gene>
    <name evidence="1" type="ORF">KXV57_002680</name>
</gene>
<evidence type="ECO:0000313" key="1">
    <source>
        <dbReference type="EMBL" id="KAH1908801.1"/>
    </source>
</evidence>
<name>A0A229Y5E6_ASPFM</name>